<organism evidence="3 4">
    <name type="scientific">Massilia eurypsychrophila</name>
    <dbReference type="NCBI Taxonomy" id="1485217"/>
    <lineage>
        <taxon>Bacteria</taxon>
        <taxon>Pseudomonadati</taxon>
        <taxon>Pseudomonadota</taxon>
        <taxon>Betaproteobacteria</taxon>
        <taxon>Burkholderiales</taxon>
        <taxon>Oxalobacteraceae</taxon>
        <taxon>Telluria group</taxon>
        <taxon>Massilia</taxon>
    </lineage>
</organism>
<feature type="chain" id="PRO_5013668129" description="Chalcone isomerase domain-containing protein" evidence="1">
    <location>
        <begin position="23"/>
        <end position="180"/>
    </location>
</feature>
<sequence>MITLRRLVALLSLACACVLAQAVAVPGHVEQSIPQARLAGAGTFTWFTMKIYSAELWVGPQGYQPQAPFALELRYARKLDGAKIAQASAEQMAKIGAGSAAQRKAWLAQMTALFPDVNEGSRITGVNLPGEGARFYLDGKPLGNIAEPAFARAFFGIWLDPATTAPALRTALLANAAPPP</sequence>
<protein>
    <recommendedName>
        <fullName evidence="2">Chalcone isomerase domain-containing protein</fullName>
    </recommendedName>
</protein>
<evidence type="ECO:0000259" key="2">
    <source>
        <dbReference type="Pfam" id="PF16036"/>
    </source>
</evidence>
<dbReference type="OrthoDB" id="8527419at2"/>
<keyword evidence="4" id="KW-1185">Reference proteome</keyword>
<dbReference type="InterPro" id="IPR016087">
    <property type="entry name" value="Chalcone_isomerase"/>
</dbReference>
<name>A0A2G8TH48_9BURK</name>
<keyword evidence="1" id="KW-0732">Signal</keyword>
<evidence type="ECO:0000313" key="4">
    <source>
        <dbReference type="Proteomes" id="UP000230390"/>
    </source>
</evidence>
<proteinExistence type="predicted"/>
<reference evidence="3 4" key="1">
    <citation type="submission" date="2017-10" db="EMBL/GenBank/DDBJ databases">
        <title>Massilia psychrophilum sp. nov., a novel purple-pigmented bacterium isolated from Tianshan glacier, Xinjiang Municipality, China.</title>
        <authorList>
            <person name="Wang H."/>
        </authorList>
    </citation>
    <scope>NUCLEOTIDE SEQUENCE [LARGE SCALE GENOMIC DNA]</scope>
    <source>
        <strain evidence="3 4">JCM 30074</strain>
    </source>
</reference>
<dbReference type="Proteomes" id="UP000230390">
    <property type="component" value="Unassembled WGS sequence"/>
</dbReference>
<dbReference type="AlphaFoldDB" id="A0A2G8TH48"/>
<comment type="caution">
    <text evidence="3">The sequence shown here is derived from an EMBL/GenBank/DDBJ whole genome shotgun (WGS) entry which is preliminary data.</text>
</comment>
<accession>A0A2G8TH48</accession>
<evidence type="ECO:0000313" key="3">
    <source>
        <dbReference type="EMBL" id="PIL45354.1"/>
    </source>
</evidence>
<dbReference type="EMBL" id="PDOC01000004">
    <property type="protein sequence ID" value="PIL45354.1"/>
    <property type="molecule type" value="Genomic_DNA"/>
</dbReference>
<evidence type="ECO:0000256" key="1">
    <source>
        <dbReference type="SAM" id="SignalP"/>
    </source>
</evidence>
<dbReference type="PROSITE" id="PS51257">
    <property type="entry name" value="PROKAR_LIPOPROTEIN"/>
    <property type="match status" value="1"/>
</dbReference>
<dbReference type="InterPro" id="IPR016088">
    <property type="entry name" value="Chalcone_isomerase_3-sand"/>
</dbReference>
<gene>
    <name evidence="3" type="ORF">CR105_09290</name>
</gene>
<dbReference type="RefSeq" id="WP_099788149.1">
    <property type="nucleotide sequence ID" value="NZ_JBHLYV010000031.1"/>
</dbReference>
<feature type="domain" description="Chalcone isomerase" evidence="2">
    <location>
        <begin position="23"/>
        <end position="173"/>
    </location>
</feature>
<feature type="signal peptide" evidence="1">
    <location>
        <begin position="1"/>
        <end position="22"/>
    </location>
</feature>
<dbReference type="Gene3D" id="3.50.70.10">
    <property type="match status" value="1"/>
</dbReference>
<dbReference type="Pfam" id="PF16036">
    <property type="entry name" value="Chalcone_3"/>
    <property type="match status" value="1"/>
</dbReference>